<reference evidence="2" key="1">
    <citation type="journal article" date="2015" name="Nature">
        <title>Complex archaea that bridge the gap between prokaryotes and eukaryotes.</title>
        <authorList>
            <person name="Spang A."/>
            <person name="Saw J.H."/>
            <person name="Jorgensen S.L."/>
            <person name="Zaremba-Niedzwiedzka K."/>
            <person name="Martijn J."/>
            <person name="Lind A.E."/>
            <person name="van Eijk R."/>
            <person name="Schleper C."/>
            <person name="Guy L."/>
            <person name="Ettema T.J."/>
        </authorList>
    </citation>
    <scope>NUCLEOTIDE SEQUENCE</scope>
</reference>
<dbReference type="AlphaFoldDB" id="A0A0F8YN62"/>
<comment type="caution">
    <text evidence="2">The sequence shown here is derived from an EMBL/GenBank/DDBJ whole genome shotgun (WGS) entry which is preliminary data.</text>
</comment>
<name>A0A0F8YN62_9ZZZZ</name>
<feature type="transmembrane region" description="Helical" evidence="1">
    <location>
        <begin position="91"/>
        <end position="115"/>
    </location>
</feature>
<keyword evidence="1" id="KW-0472">Membrane</keyword>
<keyword evidence="1" id="KW-1133">Transmembrane helix</keyword>
<keyword evidence="1" id="KW-0812">Transmembrane</keyword>
<gene>
    <name evidence="2" type="ORF">LCGC14_2876330</name>
</gene>
<proteinExistence type="predicted"/>
<accession>A0A0F8YN62</accession>
<evidence type="ECO:0000256" key="1">
    <source>
        <dbReference type="SAM" id="Phobius"/>
    </source>
</evidence>
<evidence type="ECO:0000313" key="2">
    <source>
        <dbReference type="EMBL" id="KKK75180.1"/>
    </source>
</evidence>
<organism evidence="2">
    <name type="scientific">marine sediment metagenome</name>
    <dbReference type="NCBI Taxonomy" id="412755"/>
    <lineage>
        <taxon>unclassified sequences</taxon>
        <taxon>metagenomes</taxon>
        <taxon>ecological metagenomes</taxon>
    </lineage>
</organism>
<dbReference type="EMBL" id="LAZR01055978">
    <property type="protein sequence ID" value="KKK75180.1"/>
    <property type="molecule type" value="Genomic_DNA"/>
</dbReference>
<protein>
    <submittedName>
        <fullName evidence="2">Uncharacterized protein</fullName>
    </submittedName>
</protein>
<sequence length="187" mass="22462">MQFRKILRHKPYLFIYTLDEILAHEAVHSIRVAFDEPKTEEIFSYMTATNVFRKVLGPIIRSEKEVFLFFGLMGGYFTSQISWVLSNLKLFSYVSMLFGFFVLSLITFGLIRLFFVRRKVKKTSKKLFKIFKCKKKSRAVLFRLTDKEIFEFSKMKKDKIKDFIFESKEKSLRLRLIYLSYFKNINM</sequence>
<feature type="transmembrane region" description="Helical" evidence="1">
    <location>
        <begin position="66"/>
        <end position="85"/>
    </location>
</feature>